<feature type="compositionally biased region" description="Basic and acidic residues" evidence="23">
    <location>
        <begin position="135"/>
        <end position="144"/>
    </location>
</feature>
<keyword evidence="6" id="KW-0597">Phosphoprotein</keyword>
<evidence type="ECO:0000256" key="19">
    <source>
        <dbReference type="ARBA" id="ARBA00029580"/>
    </source>
</evidence>
<feature type="region of interest" description="Disordered" evidence="23">
    <location>
        <begin position="227"/>
        <end position="335"/>
    </location>
</feature>
<evidence type="ECO:0000313" key="25">
    <source>
        <dbReference type="Proteomes" id="UP000694383"/>
    </source>
</evidence>
<keyword evidence="9" id="KW-0338">Growth arrest</keyword>
<keyword evidence="18" id="KW-0131">Cell cycle</keyword>
<keyword evidence="17" id="KW-0539">Nucleus</keyword>
<reference evidence="24" key="1">
    <citation type="submission" date="2025-08" db="UniProtKB">
        <authorList>
            <consortium name="Ensembl"/>
        </authorList>
    </citation>
    <scope>IDENTIFICATION</scope>
</reference>
<dbReference type="GO" id="GO:0000978">
    <property type="term" value="F:RNA polymerase II cis-regulatory region sequence-specific DNA binding"/>
    <property type="evidence" value="ECO:0007669"/>
    <property type="project" value="TreeGrafter"/>
</dbReference>
<evidence type="ECO:0000256" key="16">
    <source>
        <dbReference type="ARBA" id="ARBA00023230"/>
    </source>
</evidence>
<evidence type="ECO:0000256" key="21">
    <source>
        <dbReference type="ARBA" id="ARBA00031701"/>
    </source>
</evidence>
<evidence type="ECO:0000256" key="5">
    <source>
        <dbReference type="ARBA" id="ARBA00022491"/>
    </source>
</evidence>
<evidence type="ECO:0000256" key="17">
    <source>
        <dbReference type="ARBA" id="ARBA00023242"/>
    </source>
</evidence>
<evidence type="ECO:0000313" key="24">
    <source>
        <dbReference type="Ensembl" id="ENSOSIP00000049120.1"/>
    </source>
</evidence>
<evidence type="ECO:0000256" key="2">
    <source>
        <dbReference type="ARBA" id="ARBA00007163"/>
    </source>
</evidence>
<proteinExistence type="inferred from homology"/>
<feature type="compositionally biased region" description="Basic and acidic residues" evidence="23">
    <location>
        <begin position="168"/>
        <end position="180"/>
    </location>
</feature>
<evidence type="ECO:0000256" key="23">
    <source>
        <dbReference type="SAM" id="MobiDB-lite"/>
    </source>
</evidence>
<keyword evidence="8" id="KW-0053">Apoptosis</keyword>
<evidence type="ECO:0000256" key="11">
    <source>
        <dbReference type="ARBA" id="ARBA00023015"/>
    </source>
</evidence>
<sequence>MSFLDPFLELLSSSCHLKQSLPVTSRGDSGRASFQAPLVFQSSLATILTNHHLDSEASANLTCQKRHQLIIYSSKITFPCFCFYSPLESLGQIISNKFSNLIRRKLEKKEPEFLDVLESCSLTWLTDGNQSMSESVHRTTEEIHTAQPLHHTSSSSSSSSSCMSPAVAEERQVEADRGRNGDSSTGGSSDLLPPEFFELLSEGGVGTMDSSGAVISSGYYYHHQHHHTSHVEPASPSASEEELPCVPDSPSCSSSASQSPSQNCSPPSSPVSSPSVYLSSRLGKRKRTAGERANSALSPFSSSMQRSPYSSTKKSRKEREQENERKVQELTEQNERLKAEIERLGEEVQRTRRALIERLVNTRK</sequence>
<feature type="region of interest" description="Disordered" evidence="23">
    <location>
        <begin position="133"/>
        <end position="194"/>
    </location>
</feature>
<keyword evidence="12" id="KW-0346">Stress response</keyword>
<dbReference type="PANTHER" id="PTHR16833:SF0">
    <property type="entry name" value="DNA DAMAGE-INDUCIBLE TRANSCRIPT 3 PROTEIN"/>
    <property type="match status" value="1"/>
</dbReference>
<keyword evidence="14" id="KW-0010">Activator</keyword>
<organism evidence="24 25">
    <name type="scientific">Oryzias sinensis</name>
    <name type="common">Chinese medaka</name>
    <dbReference type="NCBI Taxonomy" id="183150"/>
    <lineage>
        <taxon>Eukaryota</taxon>
        <taxon>Metazoa</taxon>
        <taxon>Chordata</taxon>
        <taxon>Craniata</taxon>
        <taxon>Vertebrata</taxon>
        <taxon>Euteleostomi</taxon>
        <taxon>Actinopterygii</taxon>
        <taxon>Neopterygii</taxon>
        <taxon>Teleostei</taxon>
        <taxon>Neoteleostei</taxon>
        <taxon>Acanthomorphata</taxon>
        <taxon>Ovalentaria</taxon>
        <taxon>Atherinomorphae</taxon>
        <taxon>Beloniformes</taxon>
        <taxon>Adrianichthyidae</taxon>
        <taxon>Oryziinae</taxon>
        <taxon>Oryzias</taxon>
    </lineage>
</organism>
<dbReference type="GeneTree" id="ENSGT00390000006305"/>
<evidence type="ECO:0000256" key="1">
    <source>
        <dbReference type="ARBA" id="ARBA00004496"/>
    </source>
</evidence>
<feature type="compositionally biased region" description="Polar residues" evidence="23">
    <location>
        <begin position="295"/>
        <end position="312"/>
    </location>
</feature>
<evidence type="ECO:0000256" key="3">
    <source>
        <dbReference type="ARBA" id="ARBA00016478"/>
    </source>
</evidence>
<dbReference type="Ensembl" id="ENSOSIT00000051614.1">
    <property type="protein sequence ID" value="ENSOSIP00000049120.1"/>
    <property type="gene ID" value="ENSOSIG00000023066.1"/>
</dbReference>
<dbReference type="Proteomes" id="UP000694383">
    <property type="component" value="Unplaced"/>
</dbReference>
<evidence type="ECO:0000256" key="9">
    <source>
        <dbReference type="ARBA" id="ARBA00022810"/>
    </source>
</evidence>
<dbReference type="GO" id="GO:0016055">
    <property type="term" value="P:Wnt signaling pathway"/>
    <property type="evidence" value="ECO:0007669"/>
    <property type="project" value="UniProtKB-KW"/>
</dbReference>
<accession>A0A8C7ZVA5</accession>
<evidence type="ECO:0000256" key="14">
    <source>
        <dbReference type="ARBA" id="ARBA00023159"/>
    </source>
</evidence>
<evidence type="ECO:0000256" key="13">
    <source>
        <dbReference type="ARBA" id="ARBA00023125"/>
    </source>
</evidence>
<feature type="compositionally biased region" description="Low complexity" evidence="23">
    <location>
        <begin position="181"/>
        <end position="194"/>
    </location>
</feature>
<evidence type="ECO:0000256" key="18">
    <source>
        <dbReference type="ARBA" id="ARBA00023306"/>
    </source>
</evidence>
<evidence type="ECO:0000256" key="4">
    <source>
        <dbReference type="ARBA" id="ARBA00022490"/>
    </source>
</evidence>
<dbReference type="Gene3D" id="1.20.5.170">
    <property type="match status" value="1"/>
</dbReference>
<keyword evidence="4" id="KW-0963">Cytoplasm</keyword>
<dbReference type="GO" id="GO:0001228">
    <property type="term" value="F:DNA-binding transcription activator activity, RNA polymerase II-specific"/>
    <property type="evidence" value="ECO:0007669"/>
    <property type="project" value="TreeGrafter"/>
</dbReference>
<evidence type="ECO:0000256" key="15">
    <source>
        <dbReference type="ARBA" id="ARBA00023163"/>
    </source>
</evidence>
<evidence type="ECO:0000256" key="22">
    <source>
        <dbReference type="ARBA" id="ARBA00032567"/>
    </source>
</evidence>
<dbReference type="FunFam" id="1.20.5.170:FF:000066">
    <property type="entry name" value="DNA damage-inducible transcript 3 protein"/>
    <property type="match status" value="1"/>
</dbReference>
<evidence type="ECO:0000256" key="7">
    <source>
        <dbReference type="ARBA" id="ARBA00022687"/>
    </source>
</evidence>
<feature type="compositionally biased region" description="Low complexity" evidence="23">
    <location>
        <begin position="232"/>
        <end position="280"/>
    </location>
</feature>
<comment type="subcellular location">
    <subcellularLocation>
        <location evidence="1">Cytoplasm</location>
    </subcellularLocation>
</comment>
<dbReference type="GO" id="GO:0051726">
    <property type="term" value="P:regulation of cell cycle"/>
    <property type="evidence" value="ECO:0007669"/>
    <property type="project" value="UniProtKB-KW"/>
</dbReference>
<evidence type="ECO:0000256" key="20">
    <source>
        <dbReference type="ARBA" id="ARBA00029747"/>
    </source>
</evidence>
<feature type="compositionally biased region" description="Basic and acidic residues" evidence="23">
    <location>
        <begin position="317"/>
        <end position="335"/>
    </location>
</feature>
<keyword evidence="11" id="KW-0805">Transcription regulation</keyword>
<keyword evidence="25" id="KW-1185">Reference proteome</keyword>
<keyword evidence="5" id="KW-0678">Repressor</keyword>
<protein>
    <recommendedName>
        <fullName evidence="3">DNA damage-inducible transcript 3 protein</fullName>
    </recommendedName>
    <alternativeName>
        <fullName evidence="21">C/EBP zeta</fullName>
    </alternativeName>
    <alternativeName>
        <fullName evidence="19">C/EBP-homologous protein</fullName>
    </alternativeName>
    <alternativeName>
        <fullName evidence="22">C/EBP-homologous protein 10</fullName>
    </alternativeName>
    <alternativeName>
        <fullName evidence="20">CCAAT/enhancer-binding protein homologous protein</fullName>
    </alternativeName>
</protein>
<name>A0A8C7ZVA5_9TELE</name>
<dbReference type="GO" id="GO:0036488">
    <property type="term" value="C:CHOP-C/EBP complex"/>
    <property type="evidence" value="ECO:0007669"/>
    <property type="project" value="TreeGrafter"/>
</dbReference>
<dbReference type="GO" id="GO:0005737">
    <property type="term" value="C:cytoplasm"/>
    <property type="evidence" value="ECO:0007669"/>
    <property type="project" value="UniProtKB-SubCell"/>
</dbReference>
<dbReference type="GO" id="GO:0006986">
    <property type="term" value="P:response to unfolded protein"/>
    <property type="evidence" value="ECO:0007669"/>
    <property type="project" value="UniProtKB-KW"/>
</dbReference>
<dbReference type="GO" id="GO:1990617">
    <property type="term" value="C:CHOP-ATF4 complex"/>
    <property type="evidence" value="ECO:0007669"/>
    <property type="project" value="TreeGrafter"/>
</dbReference>
<evidence type="ECO:0000256" key="10">
    <source>
        <dbReference type="ARBA" id="ARBA00022843"/>
    </source>
</evidence>
<dbReference type="GO" id="GO:0000122">
    <property type="term" value="P:negative regulation of transcription by RNA polymerase II"/>
    <property type="evidence" value="ECO:0007669"/>
    <property type="project" value="TreeGrafter"/>
</dbReference>
<keyword evidence="16" id="KW-0834">Unfolded protein response</keyword>
<dbReference type="GO" id="GO:1990622">
    <property type="term" value="C:CHOP-ATF3 complex"/>
    <property type="evidence" value="ECO:0007669"/>
    <property type="project" value="TreeGrafter"/>
</dbReference>
<evidence type="ECO:0000256" key="8">
    <source>
        <dbReference type="ARBA" id="ARBA00022703"/>
    </source>
</evidence>
<dbReference type="GO" id="GO:0006983">
    <property type="term" value="P:ER overload response"/>
    <property type="evidence" value="ECO:0007669"/>
    <property type="project" value="TreeGrafter"/>
</dbReference>
<evidence type="ECO:0000256" key="12">
    <source>
        <dbReference type="ARBA" id="ARBA00023016"/>
    </source>
</evidence>
<dbReference type="InterPro" id="IPR016670">
    <property type="entry name" value="DNA_damage_induc_transcript_3"/>
</dbReference>
<dbReference type="AlphaFoldDB" id="A0A8C7ZVA5"/>
<dbReference type="GO" id="GO:0046982">
    <property type="term" value="F:protein heterodimerization activity"/>
    <property type="evidence" value="ECO:0007669"/>
    <property type="project" value="TreeGrafter"/>
</dbReference>
<dbReference type="PANTHER" id="PTHR16833">
    <property type="entry name" value="DNA DAMAGE-INDUCIBLE TRANSCRIPT 3 DDIT3"/>
    <property type="match status" value="1"/>
</dbReference>
<evidence type="ECO:0000256" key="6">
    <source>
        <dbReference type="ARBA" id="ARBA00022553"/>
    </source>
</evidence>
<comment type="similarity">
    <text evidence="2">Belongs to the bZIP family.</text>
</comment>
<keyword evidence="15" id="KW-0804">Transcription</keyword>
<dbReference type="GO" id="GO:0070059">
    <property type="term" value="P:intrinsic apoptotic signaling pathway in response to endoplasmic reticulum stress"/>
    <property type="evidence" value="ECO:0007669"/>
    <property type="project" value="TreeGrafter"/>
</dbReference>
<keyword evidence="10" id="KW-0832">Ubl conjugation</keyword>
<reference evidence="24" key="2">
    <citation type="submission" date="2025-09" db="UniProtKB">
        <authorList>
            <consortium name="Ensembl"/>
        </authorList>
    </citation>
    <scope>IDENTIFICATION</scope>
</reference>
<keyword evidence="7" id="KW-0879">Wnt signaling pathway</keyword>
<keyword evidence="13" id="KW-0238">DNA-binding</keyword>